<proteinExistence type="predicted"/>
<dbReference type="eggNOG" id="KOG0017">
    <property type="taxonomic scope" value="Eukaryota"/>
</dbReference>
<sequence>MDVTTAFLNGELNECVYMKQPEGYIEKEKEQMSPTCWNSALDAQLQSMGLAQLKSDPCLYVSASMEKDPLIVAIYVDDIIIAGKMQDLKNGKVWIGQPSYTKNIVEDFRVPDAKPASSPVYSSLKLKKASVVDEIEIIELYQSAVCKLLYLSTRSRPDIAYAVFSIARFTANPTKEHWKALKHIFRYLVGTINYGILYS</sequence>
<evidence type="ECO:0000259" key="1">
    <source>
        <dbReference type="Pfam" id="PF07727"/>
    </source>
</evidence>
<organism evidence="2">
    <name type="scientific">Amphimedon queenslandica</name>
    <name type="common">Sponge</name>
    <dbReference type="NCBI Taxonomy" id="400682"/>
    <lineage>
        <taxon>Eukaryota</taxon>
        <taxon>Metazoa</taxon>
        <taxon>Porifera</taxon>
        <taxon>Demospongiae</taxon>
        <taxon>Heteroscleromorpha</taxon>
        <taxon>Haplosclerida</taxon>
        <taxon>Niphatidae</taxon>
        <taxon>Amphimedon</taxon>
    </lineage>
</organism>
<dbReference type="InParanoid" id="A0A1X7V4Q9"/>
<dbReference type="Pfam" id="PF07727">
    <property type="entry name" value="RVT_2"/>
    <property type="match status" value="1"/>
</dbReference>
<reference evidence="2" key="1">
    <citation type="submission" date="2017-05" db="UniProtKB">
        <authorList>
            <consortium name="EnsemblMetazoa"/>
        </authorList>
    </citation>
    <scope>IDENTIFICATION</scope>
</reference>
<dbReference type="AlphaFoldDB" id="A0A1X7V4Q9"/>
<feature type="domain" description="Reverse transcriptase Ty1/copia-type" evidence="1">
    <location>
        <begin position="1"/>
        <end position="85"/>
    </location>
</feature>
<protein>
    <recommendedName>
        <fullName evidence="1">Reverse transcriptase Ty1/copia-type domain-containing protein</fullName>
    </recommendedName>
</protein>
<dbReference type="STRING" id="400682.A0A1X7V4Q9"/>
<accession>A0A1X7V4Q9</accession>
<dbReference type="PANTHER" id="PTHR11439:SF483">
    <property type="entry name" value="PEPTIDE SYNTHASE GLIP-LIKE, PUTATIVE (AFU_ORTHOLOGUE AFUA_3G12920)-RELATED"/>
    <property type="match status" value="1"/>
</dbReference>
<name>A0A1X7V4Q9_AMPQE</name>
<dbReference type="EnsemblMetazoa" id="Aqu2.1.34978_001">
    <property type="protein sequence ID" value="Aqu2.1.34978_001"/>
    <property type="gene ID" value="Aqu2.1.34978"/>
</dbReference>
<dbReference type="InterPro" id="IPR013103">
    <property type="entry name" value="RVT_2"/>
</dbReference>
<evidence type="ECO:0000313" key="2">
    <source>
        <dbReference type="EnsemblMetazoa" id="Aqu2.1.34978_001"/>
    </source>
</evidence>
<dbReference type="PANTHER" id="PTHR11439">
    <property type="entry name" value="GAG-POL-RELATED RETROTRANSPOSON"/>
    <property type="match status" value="1"/>
</dbReference>